<dbReference type="AlphaFoldDB" id="A0A397J687"/>
<dbReference type="OrthoDB" id="5983279at2759"/>
<name>A0A397J687_9GLOM</name>
<comment type="caution">
    <text evidence="1">The sequence shown here is derived from an EMBL/GenBank/DDBJ whole genome shotgun (WGS) entry which is preliminary data.</text>
</comment>
<dbReference type="EMBL" id="PQFF01000095">
    <property type="protein sequence ID" value="RHZ82967.1"/>
    <property type="molecule type" value="Genomic_DNA"/>
</dbReference>
<accession>A0A397J687</accession>
<gene>
    <name evidence="1" type="ORF">Glove_102g13</name>
</gene>
<sequence length="465" mass="54231">MVQKNSGPCSIQNCNSQGSRFCQFIPLAHKKTQKNGNYKYYIYLKIGQQLCHTHYMRIVEADHNEKLKSQEPKNYSFVEQVTMLTKKILINNDMWSRGWTDEQIFERSSSMLGPVTHINIWHMKSHGWTDEQIFLLTATIPENQRGNIELDPTQFQQMIIKTEPCLQGFFDKLMKALIPDRRSIYNKIEAQKTIVTLCYIMVGLRNKFANDLKLEIGLYLSSSGATRTAIILARKIILGKKVEINGFCINLKKSKYLKNLKSILRTCITAIDTMNSIGLSACYTTVNNFKRKLANEHPLKIRDFFKEQHNYLYIYNLDDYHDIHEKRRPDTVTLSTVKHMATCICKQVKACAPIPIIFNNESIHNPANIDASNICFQLIHKYHRIFDISYSNCKKQWLSNKQSSIKNFDQIELLIVHCYDDAIVERKEERSMKGFRLIELQEKNLHSINDYINALQIRNGRRNTN</sequence>
<organism evidence="1 2">
    <name type="scientific">Diversispora epigaea</name>
    <dbReference type="NCBI Taxonomy" id="1348612"/>
    <lineage>
        <taxon>Eukaryota</taxon>
        <taxon>Fungi</taxon>
        <taxon>Fungi incertae sedis</taxon>
        <taxon>Mucoromycota</taxon>
        <taxon>Glomeromycotina</taxon>
        <taxon>Glomeromycetes</taxon>
        <taxon>Diversisporales</taxon>
        <taxon>Diversisporaceae</taxon>
        <taxon>Diversispora</taxon>
    </lineage>
</organism>
<reference evidence="1 2" key="1">
    <citation type="submission" date="2018-08" db="EMBL/GenBank/DDBJ databases">
        <title>Genome and evolution of the arbuscular mycorrhizal fungus Diversispora epigaea (formerly Glomus versiforme) and its bacterial endosymbionts.</title>
        <authorList>
            <person name="Sun X."/>
            <person name="Fei Z."/>
            <person name="Harrison M."/>
        </authorList>
    </citation>
    <scope>NUCLEOTIDE SEQUENCE [LARGE SCALE GENOMIC DNA]</scope>
    <source>
        <strain evidence="1 2">IT104</strain>
    </source>
</reference>
<keyword evidence="2" id="KW-1185">Reference proteome</keyword>
<evidence type="ECO:0000313" key="1">
    <source>
        <dbReference type="EMBL" id="RHZ82967.1"/>
    </source>
</evidence>
<proteinExistence type="predicted"/>
<protein>
    <submittedName>
        <fullName evidence="1">Uncharacterized protein</fullName>
    </submittedName>
</protein>
<dbReference type="Proteomes" id="UP000266861">
    <property type="component" value="Unassembled WGS sequence"/>
</dbReference>
<evidence type="ECO:0000313" key="2">
    <source>
        <dbReference type="Proteomes" id="UP000266861"/>
    </source>
</evidence>